<dbReference type="InterPro" id="IPR043128">
    <property type="entry name" value="Rev_trsase/Diguanyl_cyclase"/>
</dbReference>
<dbReference type="Gene3D" id="3.30.70.270">
    <property type="match status" value="1"/>
</dbReference>
<dbReference type="Gene3D" id="3.10.10.10">
    <property type="entry name" value="HIV Type 1 Reverse Transcriptase, subunit A, domain 1"/>
    <property type="match status" value="1"/>
</dbReference>
<feature type="compositionally biased region" description="Basic and acidic residues" evidence="1">
    <location>
        <begin position="455"/>
        <end position="471"/>
    </location>
</feature>
<feature type="domain" description="Reverse transcriptase" evidence="2">
    <location>
        <begin position="700"/>
        <end position="933"/>
    </location>
</feature>
<evidence type="ECO:0000259" key="2">
    <source>
        <dbReference type="PROSITE" id="PS50878"/>
    </source>
</evidence>
<dbReference type="InterPro" id="IPR053134">
    <property type="entry name" value="RNA-dir_DNA_polymerase"/>
</dbReference>
<gene>
    <name evidence="3" type="ORF">Tco_1124579</name>
</gene>
<keyword evidence="4" id="KW-1185">Reference proteome</keyword>
<feature type="region of interest" description="Disordered" evidence="1">
    <location>
        <begin position="560"/>
        <end position="580"/>
    </location>
</feature>
<comment type="caution">
    <text evidence="3">The sequence shown here is derived from an EMBL/GenBank/DDBJ whole genome shotgun (WGS) entry which is preliminary data.</text>
</comment>
<accession>A0ABQ5J6X1</accession>
<dbReference type="Proteomes" id="UP001151760">
    <property type="component" value="Unassembled WGS sequence"/>
</dbReference>
<evidence type="ECO:0000313" key="4">
    <source>
        <dbReference type="Proteomes" id="UP001151760"/>
    </source>
</evidence>
<feature type="region of interest" description="Disordered" evidence="1">
    <location>
        <begin position="410"/>
        <end position="490"/>
    </location>
</feature>
<protein>
    <submittedName>
        <fullName evidence="3">Ribonuclease H-like domain-containing protein</fullName>
    </submittedName>
</protein>
<reference evidence="3" key="1">
    <citation type="journal article" date="2022" name="Int. J. Mol. Sci.">
        <title>Draft Genome of Tanacetum Coccineum: Genomic Comparison of Closely Related Tanacetum-Family Plants.</title>
        <authorList>
            <person name="Yamashiro T."/>
            <person name="Shiraishi A."/>
            <person name="Nakayama K."/>
            <person name="Satake H."/>
        </authorList>
    </citation>
    <scope>NUCLEOTIDE SEQUENCE</scope>
</reference>
<dbReference type="Pfam" id="PF00078">
    <property type="entry name" value="RVT_1"/>
    <property type="match status" value="1"/>
</dbReference>
<evidence type="ECO:0000256" key="1">
    <source>
        <dbReference type="SAM" id="MobiDB-lite"/>
    </source>
</evidence>
<sequence length="948" mass="107223">MPGRPRKERIKASSENNSQVSRVGRVMRCSNCQGIRHNKASCNKEPVPKAPIQRRSPGRTRQSVFGTHASARGRGRGSRGGRGAKGGRNGTASRGQHLMDEDEIEENLEHDYMQDLLDAEKDNVWESYSKLKKLYDEQREQLGDASIEIQVYTQALKKVEAQLVYAPGNTATMILGTNLDWSSDIEDSLVHERFANVEGMHAFPPLMTGNYMPSGPDREVNDSMFTYGPNKTLKSVPEPVVVEPKVVSQPKVWSDAPIIEEYESDSNDESVIQPSKEQEKPSFAFVNTVKHVKMPRETVIEQNTYSLSPKANKRDWNGLMSKRRPFNRTTAPRTKFSNQKVNTAEVKAVSVVRGKREIAIKPSACYNPQRALKKKGIVDSGCSRHMTGNKAYLAEYQDYNGGPVAFGGSKGYITGKAPEGEGSEQPIEPQPTPSPTQPILGDQPLVTATSSSHDTTQDSRDSLEGTNRSEGDQVQPSHDSPLLDGPTSDRVEGGITLEELYVLCTNLSNRVLALEASKDAQAAEIIKIKTRIKKLKKKSHLVISYHRAWLRSVSRLSMKRKLGRKESVSKQGRKNAKPRPTLDAFNDLDVDLAHGMAYMDTEEAVNKKGGSTVSTVRTEKVSTASVTINTADLKISIVEPRTPPTTASIFNNEDVTMAQTLIKMKEKKAKEKGLMEVQDISRLSLKWFQEDGTEFYMLAERRYPLTKETLERMLALRLIAESKSEAVFDLLRFIQQKLMNLEAMMEVRRIFKCWFYNHTTNGHEFTMSNRHQELASPEQTASGKDFSNPLMADSLPKTIWIDDLFNQLQVSRYFSKIDICSGYHQLRVHGEDIPKTVFRTIYVHFKFTIMPFGLTNAPAVFMELMNRVCKPYLDKFFIVFIDDILIYSKYKEDHEVHLKLVLELLKKEKLFASFSKYQFWLQEVRFLRHGVNNNDIYVDSSKTEAMKN</sequence>
<dbReference type="PROSITE" id="PS50878">
    <property type="entry name" value="RT_POL"/>
    <property type="match status" value="1"/>
</dbReference>
<feature type="region of interest" description="Disordered" evidence="1">
    <location>
        <begin position="1"/>
        <end position="22"/>
    </location>
</feature>
<dbReference type="PANTHER" id="PTHR24559">
    <property type="entry name" value="TRANSPOSON TY3-I GAG-POL POLYPROTEIN"/>
    <property type="match status" value="1"/>
</dbReference>
<dbReference type="SUPFAM" id="SSF56672">
    <property type="entry name" value="DNA/RNA polymerases"/>
    <property type="match status" value="1"/>
</dbReference>
<dbReference type="EMBL" id="BQNB010021605">
    <property type="protein sequence ID" value="GJU08149.1"/>
    <property type="molecule type" value="Genomic_DNA"/>
</dbReference>
<organism evidence="3 4">
    <name type="scientific">Tanacetum coccineum</name>
    <dbReference type="NCBI Taxonomy" id="301880"/>
    <lineage>
        <taxon>Eukaryota</taxon>
        <taxon>Viridiplantae</taxon>
        <taxon>Streptophyta</taxon>
        <taxon>Embryophyta</taxon>
        <taxon>Tracheophyta</taxon>
        <taxon>Spermatophyta</taxon>
        <taxon>Magnoliopsida</taxon>
        <taxon>eudicotyledons</taxon>
        <taxon>Gunneridae</taxon>
        <taxon>Pentapetalae</taxon>
        <taxon>asterids</taxon>
        <taxon>campanulids</taxon>
        <taxon>Asterales</taxon>
        <taxon>Asteraceae</taxon>
        <taxon>Asteroideae</taxon>
        <taxon>Anthemideae</taxon>
        <taxon>Anthemidinae</taxon>
        <taxon>Tanacetum</taxon>
    </lineage>
</organism>
<name>A0ABQ5J6X1_9ASTR</name>
<dbReference type="InterPro" id="IPR000477">
    <property type="entry name" value="RT_dom"/>
</dbReference>
<dbReference type="InterPro" id="IPR043502">
    <property type="entry name" value="DNA/RNA_pol_sf"/>
</dbReference>
<dbReference type="CDD" id="cd01647">
    <property type="entry name" value="RT_LTR"/>
    <property type="match status" value="1"/>
</dbReference>
<proteinExistence type="predicted"/>
<evidence type="ECO:0000313" key="3">
    <source>
        <dbReference type="EMBL" id="GJU08149.1"/>
    </source>
</evidence>
<reference evidence="3" key="2">
    <citation type="submission" date="2022-01" db="EMBL/GenBank/DDBJ databases">
        <authorList>
            <person name="Yamashiro T."/>
            <person name="Shiraishi A."/>
            <person name="Satake H."/>
            <person name="Nakayama K."/>
        </authorList>
    </citation>
    <scope>NUCLEOTIDE SEQUENCE</scope>
</reference>
<dbReference type="PANTHER" id="PTHR24559:SF427">
    <property type="entry name" value="RNA-DIRECTED DNA POLYMERASE"/>
    <property type="match status" value="1"/>
</dbReference>
<feature type="region of interest" description="Disordered" evidence="1">
    <location>
        <begin position="38"/>
        <end position="98"/>
    </location>
</feature>
<feature type="compositionally biased region" description="Gly residues" evidence="1">
    <location>
        <begin position="80"/>
        <end position="89"/>
    </location>
</feature>